<dbReference type="InterPro" id="IPR037042">
    <property type="entry name" value="YdaT-like_sf"/>
</dbReference>
<gene>
    <name evidence="1" type="ORF">CHC34_11510</name>
</gene>
<evidence type="ECO:0000313" key="1">
    <source>
        <dbReference type="EMBL" id="AXD71525.1"/>
    </source>
</evidence>
<accession>A0A7U5YQH5</accession>
<organism evidence="1 2">
    <name type="scientific">Salmonella enterica</name>
    <name type="common">Salmonella choleraesuis</name>
    <dbReference type="NCBI Taxonomy" id="28901"/>
    <lineage>
        <taxon>Bacteria</taxon>
        <taxon>Pseudomonadati</taxon>
        <taxon>Pseudomonadota</taxon>
        <taxon>Gammaproteobacteria</taxon>
        <taxon>Enterobacterales</taxon>
        <taxon>Enterobacteriaceae</taxon>
        <taxon>Salmonella</taxon>
    </lineage>
</organism>
<sequence>MITPEIVEMWARRITQEEATRLITNEWFNQPDRPSLALHQIEHADGSIDYAAWSRNRINLFTRWLTCRTDEHRKKFNLLLPAITRAIRDNDFDLYSSITASGSVEYLLSRVLKKRTSQARYYLALPSLMLSGSVTKPFMRYRRYATATVSSVRDMASETHYQHKELNRRKNRELVCFDAHDKSAAYAPTYELKKVGDIRLGADNVSERLKGTGNDGYVWNVSL</sequence>
<dbReference type="Gene3D" id="1.10.3600.10">
    <property type="entry name" value="Putative bacterial toxin ydaT"/>
    <property type="match status" value="1"/>
</dbReference>
<evidence type="ECO:0008006" key="3">
    <source>
        <dbReference type="Google" id="ProtNLM"/>
    </source>
</evidence>
<name>A0A7U5YQH5_SALER</name>
<dbReference type="RefSeq" id="WP_154807604.1">
    <property type="nucleotide sequence ID" value="NZ_CP030219.1"/>
</dbReference>
<dbReference type="Proteomes" id="UP000251994">
    <property type="component" value="Chromosome"/>
</dbReference>
<dbReference type="AlphaFoldDB" id="A0A7U5YQH5"/>
<protein>
    <recommendedName>
        <fullName evidence="3">Bacterial toxin YdaT domain-containing protein</fullName>
    </recommendedName>
</protein>
<dbReference type="EMBL" id="CP030219">
    <property type="protein sequence ID" value="AXD71525.1"/>
    <property type="molecule type" value="Genomic_DNA"/>
</dbReference>
<proteinExistence type="predicted"/>
<reference evidence="1 2" key="1">
    <citation type="submission" date="2018-06" db="EMBL/GenBank/DDBJ databases">
        <title>Completed Genome Sequences of 32 Strains from Various Serotypes of Salmonella enterica.</title>
        <authorList>
            <person name="Nash J.H.E."/>
            <person name="Robertson J."/>
            <person name="Bessonov K."/>
        </authorList>
    </citation>
    <scope>NUCLEOTIDE SEQUENCE [LARGE SCALE GENOMIC DNA]</scope>
    <source>
        <strain evidence="1 2">SA20021456</strain>
    </source>
</reference>
<evidence type="ECO:0000313" key="2">
    <source>
        <dbReference type="Proteomes" id="UP000251994"/>
    </source>
</evidence>